<organism evidence="1 2">
    <name type="scientific">Adineta steineri</name>
    <dbReference type="NCBI Taxonomy" id="433720"/>
    <lineage>
        <taxon>Eukaryota</taxon>
        <taxon>Metazoa</taxon>
        <taxon>Spiralia</taxon>
        <taxon>Gnathifera</taxon>
        <taxon>Rotifera</taxon>
        <taxon>Eurotatoria</taxon>
        <taxon>Bdelloidea</taxon>
        <taxon>Adinetida</taxon>
        <taxon>Adinetidae</taxon>
        <taxon>Adineta</taxon>
    </lineage>
</organism>
<reference evidence="1" key="1">
    <citation type="submission" date="2021-02" db="EMBL/GenBank/DDBJ databases">
        <authorList>
            <person name="Nowell W R."/>
        </authorList>
    </citation>
    <scope>NUCLEOTIDE SEQUENCE</scope>
</reference>
<protein>
    <submittedName>
        <fullName evidence="1">Uncharacterized protein</fullName>
    </submittedName>
</protein>
<dbReference type="EMBL" id="CAJOBB010002482">
    <property type="protein sequence ID" value="CAF3972696.1"/>
    <property type="molecule type" value="Genomic_DNA"/>
</dbReference>
<gene>
    <name evidence="1" type="ORF">KXQ929_LOCUS26870</name>
</gene>
<dbReference type="InterPro" id="IPR001938">
    <property type="entry name" value="Thaumatin"/>
</dbReference>
<sequence>MANTINVINRSNRSVNVGFFKNVAAYSPSFESEKSIELQPGENQSVELDNGWEGRVQKLTGASNDPATWAEIHFNAFQNMTFTDISFIRGYNGSMIFSSTDGSLNTGITDDLYANAPNQFKIKDSQGNDVLDATEPYTGGQNGDLIAYYRTRIPEGQGYVVPDDHASSHGTQDTHINLEVY</sequence>
<name>A0A819M2K0_9BILA</name>
<evidence type="ECO:0000313" key="2">
    <source>
        <dbReference type="Proteomes" id="UP000663868"/>
    </source>
</evidence>
<comment type="caution">
    <text evidence="1">The sequence shown here is derived from an EMBL/GenBank/DDBJ whole genome shotgun (WGS) entry which is preliminary data.</text>
</comment>
<evidence type="ECO:0000313" key="1">
    <source>
        <dbReference type="EMBL" id="CAF3972696.1"/>
    </source>
</evidence>
<proteinExistence type="predicted"/>
<dbReference type="InterPro" id="IPR037176">
    <property type="entry name" value="Osmotin/thaumatin-like_sf"/>
</dbReference>
<dbReference type="Proteomes" id="UP000663868">
    <property type="component" value="Unassembled WGS sequence"/>
</dbReference>
<dbReference type="Gene3D" id="2.60.110.10">
    <property type="entry name" value="Thaumatin"/>
    <property type="match status" value="1"/>
</dbReference>
<dbReference type="AlphaFoldDB" id="A0A819M2K0"/>
<dbReference type="SUPFAM" id="SSF49870">
    <property type="entry name" value="Osmotin, thaumatin-like protein"/>
    <property type="match status" value="1"/>
</dbReference>
<accession>A0A819M2K0</accession>
<dbReference type="SMART" id="SM00205">
    <property type="entry name" value="THN"/>
    <property type="match status" value="1"/>
</dbReference>